<dbReference type="Proteomes" id="UP000619244">
    <property type="component" value="Unassembled WGS sequence"/>
</dbReference>
<feature type="region of interest" description="Disordered" evidence="1">
    <location>
        <begin position="1"/>
        <end position="123"/>
    </location>
</feature>
<evidence type="ECO:0000256" key="1">
    <source>
        <dbReference type="SAM" id="MobiDB-lite"/>
    </source>
</evidence>
<accession>A0A918KCW2</accession>
<evidence type="ECO:0000313" key="2">
    <source>
        <dbReference type="EMBL" id="GGX59206.1"/>
    </source>
</evidence>
<reference evidence="2" key="2">
    <citation type="submission" date="2020-09" db="EMBL/GenBank/DDBJ databases">
        <authorList>
            <person name="Sun Q."/>
            <person name="Ohkuma M."/>
        </authorList>
    </citation>
    <scope>NUCLEOTIDE SEQUENCE</scope>
    <source>
        <strain evidence="2">JCM 4790</strain>
    </source>
</reference>
<name>A0A918KCW2_9ACTN</name>
<feature type="compositionally biased region" description="Low complexity" evidence="1">
    <location>
        <begin position="94"/>
        <end position="108"/>
    </location>
</feature>
<keyword evidence="3" id="KW-1185">Reference proteome</keyword>
<feature type="compositionally biased region" description="Basic and acidic residues" evidence="1">
    <location>
        <begin position="61"/>
        <end position="77"/>
    </location>
</feature>
<gene>
    <name evidence="2" type="ORF">GCM10010358_11910</name>
</gene>
<dbReference type="EMBL" id="BMVU01000003">
    <property type="protein sequence ID" value="GGX59206.1"/>
    <property type="molecule type" value="Genomic_DNA"/>
</dbReference>
<evidence type="ECO:0000313" key="3">
    <source>
        <dbReference type="Proteomes" id="UP000619244"/>
    </source>
</evidence>
<sequence length="144" mass="14669">MTVSATPARAVTTPRSVSSRTAAPLTPASRSASASRCTDRPGSVGRGAAGEAAADGQTDITDARTTADSRTPREIMRQRSGTAGTTGHPESTPTATGAARMDTARAARPAPPGRTQPAVLCPDEGAARGDGAWHLTSWYPLSVK</sequence>
<proteinExistence type="predicted"/>
<comment type="caution">
    <text evidence="2">The sequence shown here is derived from an EMBL/GenBank/DDBJ whole genome shotgun (WGS) entry which is preliminary data.</text>
</comment>
<organism evidence="2 3">
    <name type="scientific">Streptomyces minutiscleroticus</name>
    <dbReference type="NCBI Taxonomy" id="68238"/>
    <lineage>
        <taxon>Bacteria</taxon>
        <taxon>Bacillati</taxon>
        <taxon>Actinomycetota</taxon>
        <taxon>Actinomycetes</taxon>
        <taxon>Kitasatosporales</taxon>
        <taxon>Streptomycetaceae</taxon>
        <taxon>Streptomyces</taxon>
    </lineage>
</organism>
<reference evidence="2" key="1">
    <citation type="journal article" date="2014" name="Int. J. Syst. Evol. Microbiol.">
        <title>Complete genome sequence of Corynebacterium casei LMG S-19264T (=DSM 44701T), isolated from a smear-ripened cheese.</title>
        <authorList>
            <consortium name="US DOE Joint Genome Institute (JGI-PGF)"/>
            <person name="Walter F."/>
            <person name="Albersmeier A."/>
            <person name="Kalinowski J."/>
            <person name="Ruckert C."/>
        </authorList>
    </citation>
    <scope>NUCLEOTIDE SEQUENCE</scope>
    <source>
        <strain evidence="2">JCM 4790</strain>
    </source>
</reference>
<protein>
    <submittedName>
        <fullName evidence="2">Uncharacterized protein</fullName>
    </submittedName>
</protein>
<feature type="compositionally biased region" description="Polar residues" evidence="1">
    <location>
        <begin position="79"/>
        <end position="93"/>
    </location>
</feature>
<dbReference type="AlphaFoldDB" id="A0A918KCW2"/>